<protein>
    <recommendedName>
        <fullName evidence="14">THAP-type domain-containing protein</fullName>
    </recommendedName>
</protein>
<keyword evidence="9" id="KW-0804">Transcription</keyword>
<reference evidence="16" key="3">
    <citation type="submission" date="2019-08" db="EMBL/GenBank/DDBJ databases">
        <authorList>
            <consortium name="Photinus pyralis genome working group"/>
            <person name="Fallon T.R."/>
            <person name="Sander Lower S.E."/>
            <person name="Weng J.-K."/>
        </authorList>
    </citation>
    <scope>NUCLEOTIDE SEQUENCE</scope>
    <source>
        <strain evidence="16">1611_PpyrPB1</strain>
        <tissue evidence="16">Whole body</tissue>
    </source>
</reference>
<dbReference type="Gene3D" id="6.20.210.20">
    <property type="entry name" value="THAP domain"/>
    <property type="match status" value="1"/>
</dbReference>
<organism evidence="15">
    <name type="scientific">Photinus pyralis</name>
    <name type="common">Common eastern firefly</name>
    <name type="synonym">Lampyris pyralis</name>
    <dbReference type="NCBI Taxonomy" id="7054"/>
    <lineage>
        <taxon>Eukaryota</taxon>
        <taxon>Metazoa</taxon>
        <taxon>Ecdysozoa</taxon>
        <taxon>Arthropoda</taxon>
        <taxon>Hexapoda</taxon>
        <taxon>Insecta</taxon>
        <taxon>Pterygota</taxon>
        <taxon>Neoptera</taxon>
        <taxon>Endopterygota</taxon>
        <taxon>Coleoptera</taxon>
        <taxon>Polyphaga</taxon>
        <taxon>Elateriformia</taxon>
        <taxon>Elateroidea</taxon>
        <taxon>Lampyridae</taxon>
        <taxon>Lampyrinae</taxon>
        <taxon>Photinus</taxon>
    </lineage>
</organism>
<comment type="subcellular location">
    <subcellularLocation>
        <location evidence="1">Nucleus</location>
        <location evidence="1">Nucleoplasm</location>
    </subcellularLocation>
</comment>
<dbReference type="SMART" id="SM00980">
    <property type="entry name" value="THAP"/>
    <property type="match status" value="1"/>
</dbReference>
<evidence type="ECO:0000256" key="12">
    <source>
        <dbReference type="PROSITE-ProRule" id="PRU00309"/>
    </source>
</evidence>
<dbReference type="InParanoid" id="A0A1Y1LJL5"/>
<evidence type="ECO:0000256" key="7">
    <source>
        <dbReference type="ARBA" id="ARBA00023054"/>
    </source>
</evidence>
<reference evidence="16 17" key="2">
    <citation type="journal article" date="2018" name="Elife">
        <title>Firefly genomes illuminate parallel origins of bioluminescence in beetles.</title>
        <authorList>
            <person name="Fallon T.R."/>
            <person name="Lower S.E."/>
            <person name="Chang C.H."/>
            <person name="Bessho-Uehara M."/>
            <person name="Martin G.J."/>
            <person name="Bewick A.J."/>
            <person name="Behringer M."/>
            <person name="Debat H.J."/>
            <person name="Wong I."/>
            <person name="Day J.C."/>
            <person name="Suvorov A."/>
            <person name="Silva C.J."/>
            <person name="Stanger-Hall K.F."/>
            <person name="Hall D.W."/>
            <person name="Schmitz R.J."/>
            <person name="Nelson D.R."/>
            <person name="Lewis S.M."/>
            <person name="Shigenobu S."/>
            <person name="Bybee S.M."/>
            <person name="Larracuente A.M."/>
            <person name="Oba Y."/>
            <person name="Weng J.K."/>
        </authorList>
    </citation>
    <scope>NUCLEOTIDE SEQUENCE [LARGE SCALE GENOMIC DNA]</scope>
    <source>
        <strain evidence="16">1611_PpyrPB1</strain>
        <tissue evidence="16">Whole body</tissue>
    </source>
</reference>
<evidence type="ECO:0000256" key="10">
    <source>
        <dbReference type="ARBA" id="ARBA00023242"/>
    </source>
</evidence>
<accession>A0A1Y1LJL5</accession>
<evidence type="ECO:0000313" key="16">
    <source>
        <dbReference type="EMBL" id="KAB0790155.1"/>
    </source>
</evidence>
<reference evidence="15" key="1">
    <citation type="journal article" date="2016" name="Sci. Rep.">
        <title>Molecular characterization of firefly nuptial gifts: a multi-omics approach sheds light on postcopulatory sexual selection.</title>
        <authorList>
            <person name="Al-Wathiqui N."/>
            <person name="Fallon T.R."/>
            <person name="South A."/>
            <person name="Weng J.K."/>
            <person name="Lewis S.M."/>
        </authorList>
    </citation>
    <scope>NUCLEOTIDE SEQUENCE</scope>
</reference>
<dbReference type="Pfam" id="PF05485">
    <property type="entry name" value="THAP"/>
    <property type="match status" value="1"/>
</dbReference>
<keyword evidence="8 12" id="KW-0238">DNA-binding</keyword>
<dbReference type="PANTHER" id="PTHR46600">
    <property type="entry name" value="THAP DOMAIN-CONTAINING"/>
    <property type="match status" value="1"/>
</dbReference>
<evidence type="ECO:0000259" key="14">
    <source>
        <dbReference type="PROSITE" id="PS50950"/>
    </source>
</evidence>
<dbReference type="InterPro" id="IPR038441">
    <property type="entry name" value="THAP_Znf_sf"/>
</dbReference>
<dbReference type="GO" id="GO:0005654">
    <property type="term" value="C:nucleoplasm"/>
    <property type="evidence" value="ECO:0007669"/>
    <property type="project" value="UniProtKB-SubCell"/>
</dbReference>
<dbReference type="EMBL" id="VVIM01001798">
    <property type="protein sequence ID" value="KAB0790155.1"/>
    <property type="molecule type" value="Genomic_DNA"/>
</dbReference>
<name>A0A1Y1LJL5_PHOPY</name>
<evidence type="ECO:0000256" key="3">
    <source>
        <dbReference type="ARBA" id="ARBA00022723"/>
    </source>
</evidence>
<dbReference type="InterPro" id="IPR026516">
    <property type="entry name" value="THAP1/10"/>
</dbReference>
<evidence type="ECO:0000256" key="8">
    <source>
        <dbReference type="ARBA" id="ARBA00023125"/>
    </source>
</evidence>
<keyword evidence="5" id="KW-0862">Zinc</keyword>
<evidence type="ECO:0000256" key="11">
    <source>
        <dbReference type="ARBA" id="ARBA00023306"/>
    </source>
</evidence>
<evidence type="ECO:0000313" key="15">
    <source>
        <dbReference type="EMBL" id="JAV72550.1"/>
    </source>
</evidence>
<evidence type="ECO:0000256" key="1">
    <source>
        <dbReference type="ARBA" id="ARBA00004642"/>
    </source>
</evidence>
<feature type="region of interest" description="Disordered" evidence="13">
    <location>
        <begin position="74"/>
        <end position="148"/>
    </location>
</feature>
<keyword evidence="7" id="KW-0175">Coiled coil</keyword>
<dbReference type="PROSITE" id="PS50950">
    <property type="entry name" value="ZF_THAP"/>
    <property type="match status" value="1"/>
</dbReference>
<keyword evidence="4 12" id="KW-0863">Zinc-finger</keyword>
<evidence type="ECO:0000256" key="13">
    <source>
        <dbReference type="SAM" id="MobiDB-lite"/>
    </source>
</evidence>
<keyword evidence="11" id="KW-0131">Cell cycle</keyword>
<feature type="compositionally biased region" description="Polar residues" evidence="13">
    <location>
        <begin position="112"/>
        <end position="122"/>
    </location>
</feature>
<comment type="similarity">
    <text evidence="2">Belongs to the THAP1 family.</text>
</comment>
<feature type="domain" description="THAP-type" evidence="14">
    <location>
        <begin position="1"/>
        <end position="80"/>
    </location>
</feature>
<dbReference type="SUPFAM" id="SSF57716">
    <property type="entry name" value="Glucocorticoid receptor-like (DNA-binding domain)"/>
    <property type="match status" value="1"/>
</dbReference>
<gene>
    <name evidence="16" type="ORF">PPYR_15520</name>
</gene>
<keyword evidence="3" id="KW-0479">Metal-binding</keyword>
<evidence type="ECO:0000256" key="4">
    <source>
        <dbReference type="ARBA" id="ARBA00022771"/>
    </source>
</evidence>
<dbReference type="InterPro" id="IPR006612">
    <property type="entry name" value="THAP_Znf"/>
</dbReference>
<dbReference type="PANTHER" id="PTHR46600:SF1">
    <property type="entry name" value="THAP DOMAIN-CONTAINING PROTEIN 1"/>
    <property type="match status" value="1"/>
</dbReference>
<evidence type="ECO:0000256" key="2">
    <source>
        <dbReference type="ARBA" id="ARBA00006177"/>
    </source>
</evidence>
<evidence type="ECO:0000256" key="5">
    <source>
        <dbReference type="ARBA" id="ARBA00022833"/>
    </source>
</evidence>
<feature type="compositionally biased region" description="Low complexity" evidence="13">
    <location>
        <begin position="81"/>
        <end position="107"/>
    </location>
</feature>
<dbReference type="EMBL" id="GEZM01056952">
    <property type="protein sequence ID" value="JAV72550.1"/>
    <property type="molecule type" value="Transcribed_RNA"/>
</dbReference>
<evidence type="ECO:0000313" key="17">
    <source>
        <dbReference type="Proteomes" id="UP000327044"/>
    </source>
</evidence>
<dbReference type="AlphaFoldDB" id="A0A1Y1LJL5"/>
<sequence length="192" mass="21824">MVRRCEVCNAYDRRKKGISFHAFTKNNDLIKEWFSLLNFKEDKKLTKTSRICSQHFRQSDFEIKPSGLKYLKSDAKPMPYNSNLSPTQNLSSSSSGSCQQPPCQQPLKLKRTTGSSTKTNTPPKLRDNVSHKTVHKSSSGTLTASEFEQKSAIGQTTPPGQRDIFCAGPSTYCISKCKQRWKQQKTLCRRYC</sequence>
<evidence type="ECO:0000256" key="6">
    <source>
        <dbReference type="ARBA" id="ARBA00023015"/>
    </source>
</evidence>
<feature type="compositionally biased region" description="Polar residues" evidence="13">
    <location>
        <begin position="136"/>
        <end position="148"/>
    </location>
</feature>
<dbReference type="GO" id="GO:0008270">
    <property type="term" value="F:zinc ion binding"/>
    <property type="evidence" value="ECO:0007669"/>
    <property type="project" value="UniProtKB-KW"/>
</dbReference>
<keyword evidence="10" id="KW-0539">Nucleus</keyword>
<keyword evidence="17" id="KW-1185">Reference proteome</keyword>
<dbReference type="Proteomes" id="UP000327044">
    <property type="component" value="Unassembled WGS sequence"/>
</dbReference>
<proteinExistence type="inferred from homology"/>
<evidence type="ECO:0000256" key="9">
    <source>
        <dbReference type="ARBA" id="ARBA00023163"/>
    </source>
</evidence>
<keyword evidence="6" id="KW-0805">Transcription regulation</keyword>
<dbReference type="OrthoDB" id="7312725at2759"/>
<dbReference type="GO" id="GO:0043565">
    <property type="term" value="F:sequence-specific DNA binding"/>
    <property type="evidence" value="ECO:0007669"/>
    <property type="project" value="InterPro"/>
</dbReference>